<feature type="compositionally biased region" description="Low complexity" evidence="3">
    <location>
        <begin position="1332"/>
        <end position="1350"/>
    </location>
</feature>
<keyword evidence="1 6" id="KW-0378">Hydrolase</keyword>
<keyword evidence="7" id="KW-1185">Reference proteome</keyword>
<evidence type="ECO:0000256" key="2">
    <source>
        <dbReference type="ARBA" id="ARBA00023295"/>
    </source>
</evidence>
<feature type="transmembrane region" description="Helical" evidence="4">
    <location>
        <begin position="1369"/>
        <end position="1392"/>
    </location>
</feature>
<keyword evidence="4" id="KW-1133">Transmembrane helix</keyword>
<feature type="domain" description="GH29D-like beta-sandwich" evidence="5">
    <location>
        <begin position="535"/>
        <end position="590"/>
    </location>
</feature>
<evidence type="ECO:0000313" key="6">
    <source>
        <dbReference type="EMBL" id="OUQ34190.1"/>
    </source>
</evidence>
<dbReference type="Gene3D" id="2.60.40.10">
    <property type="entry name" value="Immunoglobulins"/>
    <property type="match status" value="1"/>
</dbReference>
<dbReference type="GO" id="GO:0009251">
    <property type="term" value="P:glucan catabolic process"/>
    <property type="evidence" value="ECO:0007669"/>
    <property type="project" value="TreeGrafter"/>
</dbReference>
<evidence type="ECO:0000259" key="5">
    <source>
        <dbReference type="Pfam" id="PF13290"/>
    </source>
</evidence>
<dbReference type="PANTHER" id="PTHR31297:SF13">
    <property type="entry name" value="PUTATIVE-RELATED"/>
    <property type="match status" value="1"/>
</dbReference>
<name>A0A1Y4SXS5_9FIRM</name>
<dbReference type="PANTHER" id="PTHR31297">
    <property type="entry name" value="GLUCAN ENDO-1,6-BETA-GLUCOSIDASE B"/>
    <property type="match status" value="1"/>
</dbReference>
<dbReference type="InterPro" id="IPR059177">
    <property type="entry name" value="GH29D-like_dom"/>
</dbReference>
<dbReference type="InterPro" id="IPR013783">
    <property type="entry name" value="Ig-like_fold"/>
</dbReference>
<evidence type="ECO:0000256" key="3">
    <source>
        <dbReference type="SAM" id="MobiDB-lite"/>
    </source>
</evidence>
<dbReference type="GO" id="GO:0009986">
    <property type="term" value="C:cell surface"/>
    <property type="evidence" value="ECO:0007669"/>
    <property type="project" value="TreeGrafter"/>
</dbReference>
<feature type="domain" description="GH29D-like beta-sandwich" evidence="5">
    <location>
        <begin position="209"/>
        <end position="268"/>
    </location>
</feature>
<dbReference type="Pfam" id="PF13287">
    <property type="entry name" value="Fn3_assoc"/>
    <property type="match status" value="1"/>
</dbReference>
<dbReference type="Gene3D" id="2.60.120.260">
    <property type="entry name" value="Galactose-binding domain-like"/>
    <property type="match status" value="1"/>
</dbReference>
<keyword evidence="4" id="KW-0472">Membrane</keyword>
<comment type="caution">
    <text evidence="6">The sequence shown here is derived from an EMBL/GenBank/DDBJ whole genome shotgun (WGS) entry which is preliminary data.</text>
</comment>
<dbReference type="Pfam" id="PF13290">
    <property type="entry name" value="CHB_HEX_C_1"/>
    <property type="match status" value="5"/>
</dbReference>
<feature type="domain" description="GH29D-like beta-sandwich" evidence="5">
    <location>
        <begin position="458"/>
        <end position="509"/>
    </location>
</feature>
<feature type="region of interest" description="Disordered" evidence="3">
    <location>
        <begin position="308"/>
        <end position="334"/>
    </location>
</feature>
<dbReference type="GO" id="GO:0005576">
    <property type="term" value="C:extracellular region"/>
    <property type="evidence" value="ECO:0007669"/>
    <property type="project" value="TreeGrafter"/>
</dbReference>
<dbReference type="Proteomes" id="UP000195305">
    <property type="component" value="Unassembled WGS sequence"/>
</dbReference>
<dbReference type="GO" id="GO:0008422">
    <property type="term" value="F:beta-glucosidase activity"/>
    <property type="evidence" value="ECO:0007669"/>
    <property type="project" value="TreeGrafter"/>
</dbReference>
<sequence length="1396" mass="156776">MKKILTNRREQMKGKTICKLLKIVMLLIFVLGSTPVEIYALENEAKAPLMFEDFEGTEEGIIATNDAEFSLVEGSATGQGNKVAQLKVTSSDWPSITHRSLKIEKDESVDVSHYKYITFWIKDTTGQSNSVRLSLIDKNGKFVEGEWSENAAIGKWCQLSIDLDKFSSLDLTSITGLYIGEWNEGTYLIDDIQFSDVLAKDLSVSASIPSGTYFDSFSVDLSSKDGQNIYYTTDGSQPTTSSKKYQDSIDVHDDMDIKAIVEVNGNISEVYEFHYTIDHNLKTYYTPVVVQTFEERISATASANAKVELTSDEKHKGQQSLKYERTASGGTSASDGSIKVDFNHPVNGTDLKYLIFYIKDTQGSNTMQISLIDEDGKESSYDWQTPSTLKNSWSQYFIELDDIQGIDKTKISGMRLGQWNAGTYYIDDIYLDNYLSTGIPELKPSAVEMSIDDGYRFKDTLSLSLSNDQNAPIYYTVDGTQPTKDSQLYSNRITLNGTTTIKAVTYDNGVYGDVVTRTYTKDENVLTDVTSDKETGKYVKPMEVTLQTVDSLDIYYTTDGSTPTVNSTKYKTPISVDHTTVIKAVSSKDNQLGNVMTFEYQYPSVPAKVTASKDQLLFNSATTVEFISDPDATIYYTTDGSQPDTNSQVAEGYVNIDKTMTVKAMAYRDGMASGVSTFEYVIVPKAVVADKKAGTYQGSVVVEMRVPDTDQVEIYYTTDGSDVTVENAIHYTQPILVSENTTFRVAATYKNSSSLGEQSTHQYIIKPIEKVVKPVITPASGCYGQRQLVSMHTDTNQGKIYYTLDGSTPNLNSQLFEKDFYVDQTTTVKAVTVKGNQMSDIVTNTIEVTEQSSPFLKTDGKVIRNNYGGGEVVQLKGTNIGGWLVMENWQCPVNSPDQKTTLKVLTERFGEEKAWQLINTYQDNWFTEKDFDVLKDEGVNCLRLPVTYFEMANEDGTLKSSAFERIDWVIENASKHDMYVLIDMHGAFGSQNGKDHSGDVTYPDVGNFFGNEQNIQKTIQLWKAIANRYKDNAWVAGYDLLNEPGGAVGTEQFEIYDRLYDAIRSIDQNHIIQMQAIWEPTHLPNPELYGWENVVYQYHFYGWDVEKDAEGQKAFIESKVQYLEDTNYNVPVFVGEFTFFSNEKSWDYGLEIFNEQGWSYTSWTYKVSGDNSSWGMYTMPDNENTKVDIYNDTFEMIMQKWSHFEFTRNDVFADKLSKYFKEAFVDTTAPIIEGNDAKVSLNDERDVSKIINLYVKDQYDGVIKGDKLKITTDYSSQNAGQYNVHVIASDNAGNTSEANFVITVSNADINDNDDNIDQGIDKPSHNQNEGMNSDTDNNVTDTTNTENHSNITSTTNINKVAQTGDDTNVILLVIIMSISLVGILYCISKYYLQSEK</sequence>
<feature type="domain" description="GH29D-like beta-sandwich" evidence="5">
    <location>
        <begin position="778"/>
        <end position="843"/>
    </location>
</feature>
<feature type="region of interest" description="Disordered" evidence="3">
    <location>
        <begin position="1312"/>
        <end position="1350"/>
    </location>
</feature>
<dbReference type="InterPro" id="IPR026876">
    <property type="entry name" value="Fn3_assoc_repeat"/>
</dbReference>
<reference evidence="6 7" key="1">
    <citation type="journal article" date="2018" name="BMC Genomics">
        <title>Whole genome sequencing and function prediction of 133 gut anaerobes isolated from chicken caecum in pure cultures.</title>
        <authorList>
            <person name="Medvecky M."/>
            <person name="Cejkova D."/>
            <person name="Polansky O."/>
            <person name="Karasova D."/>
            <person name="Kubasova T."/>
            <person name="Cizek A."/>
            <person name="Rychlik I."/>
        </authorList>
    </citation>
    <scope>NUCLEOTIDE SEQUENCE [LARGE SCALE GENOMIC DNA]</scope>
    <source>
        <strain evidence="6 7">An13</strain>
    </source>
</reference>
<dbReference type="SUPFAM" id="SSF51445">
    <property type="entry name" value="(Trans)glycosidases"/>
    <property type="match status" value="1"/>
</dbReference>
<feature type="transmembrane region" description="Helical" evidence="4">
    <location>
        <begin position="20"/>
        <end position="41"/>
    </location>
</feature>
<evidence type="ECO:0000256" key="4">
    <source>
        <dbReference type="SAM" id="Phobius"/>
    </source>
</evidence>
<dbReference type="SUPFAM" id="SSF49785">
    <property type="entry name" value="Galactose-binding domain-like"/>
    <property type="match status" value="2"/>
</dbReference>
<dbReference type="Gene3D" id="3.20.20.80">
    <property type="entry name" value="Glycosidases"/>
    <property type="match status" value="1"/>
</dbReference>
<accession>A0A1Y4SXS5</accession>
<dbReference type="InterPro" id="IPR017853">
    <property type="entry name" value="GH"/>
</dbReference>
<organism evidence="6 7">
    <name type="scientific">Massilimicrobiota timonensis</name>
    <dbReference type="NCBI Taxonomy" id="1776392"/>
    <lineage>
        <taxon>Bacteria</taxon>
        <taxon>Bacillati</taxon>
        <taxon>Bacillota</taxon>
        <taxon>Erysipelotrichia</taxon>
        <taxon>Erysipelotrichales</taxon>
        <taxon>Erysipelotrichaceae</taxon>
        <taxon>Massilimicrobiota</taxon>
    </lineage>
</organism>
<proteinExistence type="predicted"/>
<dbReference type="InterPro" id="IPR050386">
    <property type="entry name" value="Glycosyl_hydrolase_5"/>
</dbReference>
<evidence type="ECO:0000256" key="1">
    <source>
        <dbReference type="ARBA" id="ARBA00022801"/>
    </source>
</evidence>
<feature type="domain" description="GH29D-like beta-sandwich" evidence="5">
    <location>
        <begin position="692"/>
        <end position="749"/>
    </location>
</feature>
<dbReference type="InterPro" id="IPR008979">
    <property type="entry name" value="Galactose-bd-like_sf"/>
</dbReference>
<gene>
    <name evidence="6" type="ORF">B5E75_07615</name>
</gene>
<protein>
    <submittedName>
        <fullName evidence="6">Glycosyl hydrolase family 5</fullName>
    </submittedName>
</protein>
<keyword evidence="4" id="KW-0812">Transmembrane</keyword>
<evidence type="ECO:0000313" key="7">
    <source>
        <dbReference type="Proteomes" id="UP000195305"/>
    </source>
</evidence>
<keyword evidence="2" id="KW-0326">Glycosidase</keyword>
<dbReference type="EMBL" id="NFLJ01000019">
    <property type="protein sequence ID" value="OUQ34190.1"/>
    <property type="molecule type" value="Genomic_DNA"/>
</dbReference>